<dbReference type="InterPro" id="IPR036318">
    <property type="entry name" value="FAD-bd_PCMH-like_sf"/>
</dbReference>
<keyword evidence="8" id="KW-1185">Reference proteome</keyword>
<dbReference type="Proteomes" id="UP001375240">
    <property type="component" value="Unassembled WGS sequence"/>
</dbReference>
<dbReference type="PANTHER" id="PTHR42973:SF39">
    <property type="entry name" value="FAD-BINDING PCMH-TYPE DOMAIN-CONTAINING PROTEIN"/>
    <property type="match status" value="1"/>
</dbReference>
<protein>
    <recommendedName>
        <fullName evidence="6">FAD-binding PCMH-type domain-containing protein</fullName>
    </recommendedName>
</protein>
<reference evidence="7 8" key="1">
    <citation type="submission" date="2019-10" db="EMBL/GenBank/DDBJ databases">
        <authorList>
            <person name="Palmer J.M."/>
        </authorList>
    </citation>
    <scope>NUCLEOTIDE SEQUENCE [LARGE SCALE GENOMIC DNA]</scope>
    <source>
        <strain evidence="7 8">TWF696</strain>
    </source>
</reference>
<dbReference type="InterPro" id="IPR016166">
    <property type="entry name" value="FAD-bd_PCMH"/>
</dbReference>
<keyword evidence="4" id="KW-0274">FAD</keyword>
<dbReference type="GO" id="GO:0071949">
    <property type="term" value="F:FAD binding"/>
    <property type="evidence" value="ECO:0007669"/>
    <property type="project" value="InterPro"/>
</dbReference>
<dbReference type="EMBL" id="JAVHNQ010000006">
    <property type="protein sequence ID" value="KAK6344432.1"/>
    <property type="molecule type" value="Genomic_DNA"/>
</dbReference>
<comment type="similarity">
    <text evidence="2">Belongs to the oxygen-dependent FAD-linked oxidoreductase family.</text>
</comment>
<dbReference type="GO" id="GO:0016491">
    <property type="term" value="F:oxidoreductase activity"/>
    <property type="evidence" value="ECO:0007669"/>
    <property type="project" value="UniProtKB-KW"/>
</dbReference>
<evidence type="ECO:0000256" key="1">
    <source>
        <dbReference type="ARBA" id="ARBA00001974"/>
    </source>
</evidence>
<dbReference type="InterPro" id="IPR016167">
    <property type="entry name" value="FAD-bd_PCMH_sub1"/>
</dbReference>
<dbReference type="SUPFAM" id="SSF56176">
    <property type="entry name" value="FAD-binding/transporter-associated domain-like"/>
    <property type="match status" value="1"/>
</dbReference>
<evidence type="ECO:0000256" key="4">
    <source>
        <dbReference type="ARBA" id="ARBA00022827"/>
    </source>
</evidence>
<comment type="cofactor">
    <cofactor evidence="1">
        <name>FAD</name>
        <dbReference type="ChEBI" id="CHEBI:57692"/>
    </cofactor>
</comment>
<dbReference type="AlphaFoldDB" id="A0AAV9UQS8"/>
<evidence type="ECO:0000256" key="5">
    <source>
        <dbReference type="ARBA" id="ARBA00023002"/>
    </source>
</evidence>
<evidence type="ECO:0000259" key="6">
    <source>
        <dbReference type="PROSITE" id="PS51387"/>
    </source>
</evidence>
<organism evidence="7 8">
    <name type="scientific">Orbilia brochopaga</name>
    <dbReference type="NCBI Taxonomy" id="3140254"/>
    <lineage>
        <taxon>Eukaryota</taxon>
        <taxon>Fungi</taxon>
        <taxon>Dikarya</taxon>
        <taxon>Ascomycota</taxon>
        <taxon>Pezizomycotina</taxon>
        <taxon>Orbiliomycetes</taxon>
        <taxon>Orbiliales</taxon>
        <taxon>Orbiliaceae</taxon>
        <taxon>Orbilia</taxon>
    </lineage>
</organism>
<sequence>MADLKAFSSGLKPRLSTDTKIVGSEETPARWDDVCAPAPSVIVYPRTEEDVAETVKYCREQGLKCLAESGGHSWSIKNSGDVKVLISLRELNTVTVAEDLQSVTLQGGTLIGELIAAAAAKKVDVTTGVCNGVGALGSLLHGGIGRYIGSHGLGIDNLLSVNLVDATGKLHKNVTESTHAELWWALCGAGTSLGIVTQATIKAHPQLNDGMSWAGVMFFVGDSKLEKLLKLVNETKLETNMGLQFLFVCPPPLNFQPSILVAPWYYGPEEEAKKTWKPLLDLEPDVIQMDMLPPEKLNDFQEPFCDKSGRKPGLGMGLETFDIDAYKEIWNLYVKFVTENPEAGRSVVLAEAYPKAKAMSRPREATLFANRDIRFECVCVPWYENASFDIKANAFSASVREIWLQKCGHPDGRKRVYPAFAGVNEPLEHLYGEPERLEKLRAIKAKWDPENHWSALGV</sequence>
<evidence type="ECO:0000313" key="8">
    <source>
        <dbReference type="Proteomes" id="UP001375240"/>
    </source>
</evidence>
<name>A0AAV9UQS8_9PEZI</name>
<evidence type="ECO:0000313" key="7">
    <source>
        <dbReference type="EMBL" id="KAK6344432.1"/>
    </source>
</evidence>
<accession>A0AAV9UQS8</accession>
<dbReference type="Gene3D" id="3.30.43.10">
    <property type="entry name" value="Uridine Diphospho-n-acetylenolpyruvylglucosamine Reductase, domain 2"/>
    <property type="match status" value="1"/>
</dbReference>
<dbReference type="PANTHER" id="PTHR42973">
    <property type="entry name" value="BINDING OXIDOREDUCTASE, PUTATIVE (AFU_ORTHOLOGUE AFUA_1G17690)-RELATED"/>
    <property type="match status" value="1"/>
</dbReference>
<comment type="caution">
    <text evidence="7">The sequence shown here is derived from an EMBL/GenBank/DDBJ whole genome shotgun (WGS) entry which is preliminary data.</text>
</comment>
<dbReference type="Gene3D" id="3.40.462.20">
    <property type="match status" value="1"/>
</dbReference>
<evidence type="ECO:0000256" key="2">
    <source>
        <dbReference type="ARBA" id="ARBA00005466"/>
    </source>
</evidence>
<keyword evidence="3" id="KW-0285">Flavoprotein</keyword>
<gene>
    <name evidence="7" type="ORF">TWF696_008069</name>
</gene>
<dbReference type="Gene3D" id="3.30.465.10">
    <property type="match status" value="1"/>
</dbReference>
<evidence type="ECO:0000256" key="3">
    <source>
        <dbReference type="ARBA" id="ARBA00022630"/>
    </source>
</evidence>
<proteinExistence type="inferred from homology"/>
<dbReference type="InterPro" id="IPR016169">
    <property type="entry name" value="FAD-bd_PCMH_sub2"/>
</dbReference>
<keyword evidence="5" id="KW-0560">Oxidoreductase</keyword>
<dbReference type="InterPro" id="IPR050416">
    <property type="entry name" value="FAD-linked_Oxidoreductase"/>
</dbReference>
<dbReference type="InterPro" id="IPR006094">
    <property type="entry name" value="Oxid_FAD_bind_N"/>
</dbReference>
<dbReference type="Pfam" id="PF01565">
    <property type="entry name" value="FAD_binding_4"/>
    <property type="match status" value="1"/>
</dbReference>
<dbReference type="PROSITE" id="PS51387">
    <property type="entry name" value="FAD_PCMH"/>
    <property type="match status" value="1"/>
</dbReference>
<feature type="domain" description="FAD-binding PCMH-type" evidence="6">
    <location>
        <begin position="35"/>
        <end position="206"/>
    </location>
</feature>